<feature type="domain" description="UmuC" evidence="2">
    <location>
        <begin position="24"/>
        <end position="147"/>
    </location>
</feature>
<keyword evidence="1" id="KW-0227">DNA damage</keyword>
<evidence type="ECO:0000313" key="4">
    <source>
        <dbReference type="Proteomes" id="UP000646426"/>
    </source>
</evidence>
<organism evidence="3 4">
    <name type="scientific">Cognatilysobacter bugurensis</name>
    <dbReference type="NCBI Taxonomy" id="543356"/>
    <lineage>
        <taxon>Bacteria</taxon>
        <taxon>Pseudomonadati</taxon>
        <taxon>Pseudomonadota</taxon>
        <taxon>Gammaproteobacteria</taxon>
        <taxon>Lysobacterales</taxon>
        <taxon>Lysobacteraceae</taxon>
        <taxon>Cognatilysobacter</taxon>
    </lineage>
</organism>
<comment type="caution">
    <text evidence="3">The sequence shown here is derived from an EMBL/GenBank/DDBJ whole genome shotgun (WGS) entry which is preliminary data.</text>
</comment>
<keyword evidence="4" id="KW-1185">Reference proteome</keyword>
<evidence type="ECO:0000256" key="1">
    <source>
        <dbReference type="ARBA" id="ARBA00022763"/>
    </source>
</evidence>
<name>A0A918SZ58_9GAMM</name>
<evidence type="ECO:0000313" key="3">
    <source>
        <dbReference type="EMBL" id="GHA75935.1"/>
    </source>
</evidence>
<dbReference type="GO" id="GO:0006281">
    <property type="term" value="P:DNA repair"/>
    <property type="evidence" value="ECO:0007669"/>
    <property type="project" value="InterPro"/>
</dbReference>
<dbReference type="Pfam" id="PF00817">
    <property type="entry name" value="IMS"/>
    <property type="match status" value="1"/>
</dbReference>
<dbReference type="Proteomes" id="UP000646426">
    <property type="component" value="Unassembled WGS sequence"/>
</dbReference>
<evidence type="ECO:0000259" key="2">
    <source>
        <dbReference type="Pfam" id="PF00817"/>
    </source>
</evidence>
<dbReference type="CDD" id="cd03468">
    <property type="entry name" value="PolY_like"/>
    <property type="match status" value="1"/>
</dbReference>
<accession>A0A918SZ58</accession>
<dbReference type="RefSeq" id="WP_189454155.1">
    <property type="nucleotide sequence ID" value="NZ_BMYD01000001.1"/>
</dbReference>
<dbReference type="SUPFAM" id="SSF56672">
    <property type="entry name" value="DNA/RNA polymerases"/>
    <property type="match status" value="1"/>
</dbReference>
<gene>
    <name evidence="3" type="ORF">GCM10007067_11420</name>
</gene>
<reference evidence="3" key="2">
    <citation type="submission" date="2020-09" db="EMBL/GenBank/DDBJ databases">
        <authorList>
            <person name="Sun Q."/>
            <person name="Kim S."/>
        </authorList>
    </citation>
    <scope>NUCLEOTIDE SEQUENCE</scope>
    <source>
        <strain evidence="3">KCTC 23077</strain>
    </source>
</reference>
<dbReference type="InterPro" id="IPR043502">
    <property type="entry name" value="DNA/RNA_pol_sf"/>
</dbReference>
<proteinExistence type="predicted"/>
<dbReference type="PANTHER" id="PTHR35369:SF2">
    <property type="entry name" value="BLR3025 PROTEIN"/>
    <property type="match status" value="1"/>
</dbReference>
<dbReference type="PANTHER" id="PTHR35369">
    <property type="entry name" value="BLR3025 PROTEIN-RELATED"/>
    <property type="match status" value="1"/>
</dbReference>
<protein>
    <submittedName>
        <fullName evidence="3">DNA repair nucleotidyltransferase</fullName>
    </submittedName>
</protein>
<sequence length="475" mass="53035">MQWACLLLPRLALDVVLRTRPDPQHPLVLLSGPATRRIVHAANDAARALGLRSGQPWATAQAIADDFERVELDPAAVEHARELLAHWAYGYSSQVTLAFAHAVVLEIGRSRKLFGDWHTLEPQWRRELQAMGFTHRLVAAPNPWAAHAFARVRDGLAADADVLHAHLARVPVERAGLPVDAVRTLQRMGLRDLGAVLAQPRAALGRRCGDALLRQLDRLCGHVDEPLLCHRPAEGFRARIELGHEVESSQALLFPLRRLTADLAAYLRARDGGVARFVLVLEHDRHATSEVPVGLLAPERDATMLFELARGRLEQARLPAPVIGFELHADALPPFVPDRRDLFDPRPQHGLPWPQLRERLRAKLGDESVLTLESRADHRPERAWHAYSARDASPTPHLLPTPGGSRPGWLLRKPQPLRHGVARVLSGPERIESGWWDGGDVRRDYYLIETARGQLAWVFCDAGRRDGLMVHGWFA</sequence>
<dbReference type="InterPro" id="IPR001126">
    <property type="entry name" value="UmuC"/>
</dbReference>
<dbReference type="InterPro" id="IPR050356">
    <property type="entry name" value="SulA_CellDiv_inhibitor"/>
</dbReference>
<dbReference type="EMBL" id="BMYD01000001">
    <property type="protein sequence ID" value="GHA75935.1"/>
    <property type="molecule type" value="Genomic_DNA"/>
</dbReference>
<dbReference type="AlphaFoldDB" id="A0A918SZ58"/>
<reference evidence="3" key="1">
    <citation type="journal article" date="2014" name="Int. J. Syst. Evol. Microbiol.">
        <title>Complete genome sequence of Corynebacterium casei LMG S-19264T (=DSM 44701T), isolated from a smear-ripened cheese.</title>
        <authorList>
            <consortium name="US DOE Joint Genome Institute (JGI-PGF)"/>
            <person name="Walter F."/>
            <person name="Albersmeier A."/>
            <person name="Kalinowski J."/>
            <person name="Ruckert C."/>
        </authorList>
    </citation>
    <scope>NUCLEOTIDE SEQUENCE</scope>
    <source>
        <strain evidence="3">KCTC 23077</strain>
    </source>
</reference>